<comment type="caution">
    <text evidence="1">The sequence shown here is derived from an EMBL/GenBank/DDBJ whole genome shotgun (WGS) entry which is preliminary data.</text>
</comment>
<accession>A0A3M7QZP1</accession>
<evidence type="ECO:0000313" key="1">
    <source>
        <dbReference type="EMBL" id="RNA16591.1"/>
    </source>
</evidence>
<organism evidence="1 2">
    <name type="scientific">Brachionus plicatilis</name>
    <name type="common">Marine rotifer</name>
    <name type="synonym">Brachionus muelleri</name>
    <dbReference type="NCBI Taxonomy" id="10195"/>
    <lineage>
        <taxon>Eukaryota</taxon>
        <taxon>Metazoa</taxon>
        <taxon>Spiralia</taxon>
        <taxon>Gnathifera</taxon>
        <taxon>Rotifera</taxon>
        <taxon>Eurotatoria</taxon>
        <taxon>Monogononta</taxon>
        <taxon>Pseudotrocha</taxon>
        <taxon>Ploima</taxon>
        <taxon>Brachionidae</taxon>
        <taxon>Brachionus</taxon>
    </lineage>
</organism>
<proteinExistence type="predicted"/>
<gene>
    <name evidence="1" type="ORF">BpHYR1_011517</name>
</gene>
<dbReference type="AlphaFoldDB" id="A0A3M7QZP1"/>
<keyword evidence="2" id="KW-1185">Reference proteome</keyword>
<evidence type="ECO:0000313" key="2">
    <source>
        <dbReference type="Proteomes" id="UP000276133"/>
    </source>
</evidence>
<protein>
    <submittedName>
        <fullName evidence="1">Uncharacterized protein</fullName>
    </submittedName>
</protein>
<reference evidence="1 2" key="1">
    <citation type="journal article" date="2018" name="Sci. Rep.">
        <title>Genomic signatures of local adaptation to the degree of environmental predictability in rotifers.</title>
        <authorList>
            <person name="Franch-Gras L."/>
            <person name="Hahn C."/>
            <person name="Garcia-Roger E.M."/>
            <person name="Carmona M.J."/>
            <person name="Serra M."/>
            <person name="Gomez A."/>
        </authorList>
    </citation>
    <scope>NUCLEOTIDE SEQUENCE [LARGE SCALE GENOMIC DNA]</scope>
    <source>
        <strain evidence="1">HYR1</strain>
    </source>
</reference>
<dbReference type="Proteomes" id="UP000276133">
    <property type="component" value="Unassembled WGS sequence"/>
</dbReference>
<dbReference type="EMBL" id="REGN01004671">
    <property type="protein sequence ID" value="RNA16591.1"/>
    <property type="molecule type" value="Genomic_DNA"/>
</dbReference>
<sequence>MHPQIPADLPPFSNLVSFRGLPERLRSKTEPVSSCRFLVEETHFGDTPNNLAISFCFLSPLFKTKRGVRKINQKGVKKDNYIFMPSVMYQIEEKKKFQIINKIINL</sequence>
<name>A0A3M7QZP1_BRAPC</name>